<dbReference type="PRINTS" id="PR00834">
    <property type="entry name" value="PROTEASES2C"/>
</dbReference>
<feature type="compositionally biased region" description="Low complexity" evidence="1">
    <location>
        <begin position="172"/>
        <end position="191"/>
    </location>
</feature>
<dbReference type="Proteomes" id="UP001227126">
    <property type="component" value="Unassembled WGS sequence"/>
</dbReference>
<dbReference type="InterPro" id="IPR001940">
    <property type="entry name" value="Peptidase_S1C"/>
</dbReference>
<reference evidence="3 4" key="1">
    <citation type="submission" date="2023-05" db="EMBL/GenBank/DDBJ databases">
        <title>Sedimentitalea sp. nov. JM2-8.</title>
        <authorList>
            <person name="Huang J."/>
        </authorList>
    </citation>
    <scope>NUCLEOTIDE SEQUENCE [LARGE SCALE GENOMIC DNA]</scope>
    <source>
        <strain evidence="3 4">JM2-8</strain>
    </source>
</reference>
<accession>A0ABT7FJC3</accession>
<dbReference type="Pfam" id="PF13365">
    <property type="entry name" value="Trypsin_2"/>
    <property type="match status" value="1"/>
</dbReference>
<gene>
    <name evidence="3" type="ORF">QO034_19185</name>
</gene>
<sequence>MADNFLGKIRVAPEDFVDSGRGAVLESHEILQDLLTERAGPEVAALFAEPLISRGNDAAPPTVSWYTALPGEPRPLSAASRAERERAETYLADHLRPLRALTEQADSAALAFGALSVYGQNDVLLVGDRPVIVNWGLLPGGGGASVASRPAHFETTLGRYLSLAQTGKQAPAAAAPLAAGPDAPAPAQRAAPEPPIATAQDRRAAVSPLAWVPLLVLLLLAAAVLAWLLTPGSRLLPRADTPPAISDAATLAAARELNDSLRARQAGLQTALQGAVCRPDGILVLPGGLTPEGLTPPPVGTALPSVANAAPDAVLPSNPARVLVPGGSEGAGESLLDMIEARTVLVLANPGAGKVTTGSGLAIGPGLFLTNQHVIEPAMVEGGRILVAGGSLTAPQVARVLKATGPLLETGADFALLQVDAAEGPAFPVHVPAQSLRLTNVVAAGYPGDVLATDVNYKALLSGDGSAVPGLTVTDGIVNTEQQMGPNTRAIMHSAALSGGNSGGPLVDMCGRLIGVNSFVRKGRLQNRGFALSAADMMAFLEGTPAAPTVETEACAPVVTRAEAVPAAPD</sequence>
<evidence type="ECO:0000313" key="3">
    <source>
        <dbReference type="EMBL" id="MDK3075216.1"/>
    </source>
</evidence>
<comment type="caution">
    <text evidence="3">The sequence shown here is derived from an EMBL/GenBank/DDBJ whole genome shotgun (WGS) entry which is preliminary data.</text>
</comment>
<keyword evidence="2" id="KW-1133">Transmembrane helix</keyword>
<dbReference type="PANTHER" id="PTHR43019">
    <property type="entry name" value="SERINE ENDOPROTEASE DEGS"/>
    <property type="match status" value="1"/>
</dbReference>
<feature type="region of interest" description="Disordered" evidence="1">
    <location>
        <begin position="172"/>
        <end position="196"/>
    </location>
</feature>
<evidence type="ECO:0000313" key="4">
    <source>
        <dbReference type="Proteomes" id="UP001227126"/>
    </source>
</evidence>
<dbReference type="InterPro" id="IPR009003">
    <property type="entry name" value="Peptidase_S1_PA"/>
</dbReference>
<dbReference type="Gene3D" id="2.40.10.10">
    <property type="entry name" value="Trypsin-like serine proteases"/>
    <property type="match status" value="2"/>
</dbReference>
<dbReference type="PANTHER" id="PTHR43019:SF23">
    <property type="entry name" value="PROTEASE DO-LIKE 5, CHLOROPLASTIC"/>
    <property type="match status" value="1"/>
</dbReference>
<dbReference type="EMBL" id="JASNJE010000032">
    <property type="protein sequence ID" value="MDK3075216.1"/>
    <property type="molecule type" value="Genomic_DNA"/>
</dbReference>
<keyword evidence="2" id="KW-0812">Transmembrane</keyword>
<keyword evidence="2" id="KW-0472">Membrane</keyword>
<dbReference type="RefSeq" id="WP_284487146.1">
    <property type="nucleotide sequence ID" value="NZ_JASNJE010000032.1"/>
</dbReference>
<feature type="transmembrane region" description="Helical" evidence="2">
    <location>
        <begin position="209"/>
        <end position="229"/>
    </location>
</feature>
<organism evidence="3 4">
    <name type="scientific">Sedimentitalea xiamensis</name>
    <dbReference type="NCBI Taxonomy" id="3050037"/>
    <lineage>
        <taxon>Bacteria</taxon>
        <taxon>Pseudomonadati</taxon>
        <taxon>Pseudomonadota</taxon>
        <taxon>Alphaproteobacteria</taxon>
        <taxon>Rhodobacterales</taxon>
        <taxon>Paracoccaceae</taxon>
        <taxon>Sedimentitalea</taxon>
    </lineage>
</organism>
<evidence type="ECO:0000256" key="2">
    <source>
        <dbReference type="SAM" id="Phobius"/>
    </source>
</evidence>
<evidence type="ECO:0000256" key="1">
    <source>
        <dbReference type="SAM" id="MobiDB-lite"/>
    </source>
</evidence>
<dbReference type="SUPFAM" id="SSF50494">
    <property type="entry name" value="Trypsin-like serine proteases"/>
    <property type="match status" value="1"/>
</dbReference>
<keyword evidence="4" id="KW-1185">Reference proteome</keyword>
<dbReference type="InterPro" id="IPR043504">
    <property type="entry name" value="Peptidase_S1_PA_chymotrypsin"/>
</dbReference>
<name>A0ABT7FJC3_9RHOB</name>
<protein>
    <submittedName>
        <fullName evidence="3">Trypsin-like peptidase domain-containing protein</fullName>
    </submittedName>
</protein>
<proteinExistence type="predicted"/>